<dbReference type="Pfam" id="PF18986">
    <property type="entry name" value="DUF5719"/>
    <property type="match status" value="1"/>
</dbReference>
<protein>
    <recommendedName>
        <fullName evidence="3">Organic solvents resistance ABC transporter permease</fullName>
    </recommendedName>
</protein>
<evidence type="ECO:0008006" key="3">
    <source>
        <dbReference type="Google" id="ProtNLM"/>
    </source>
</evidence>
<dbReference type="Proteomes" id="UP000287470">
    <property type="component" value="Unassembled WGS sequence"/>
</dbReference>
<accession>A0A430FUR6</accession>
<dbReference type="InterPro" id="IPR043777">
    <property type="entry name" value="DUF5719"/>
</dbReference>
<gene>
    <name evidence="1" type="ORF">D2E24_0917</name>
</gene>
<proteinExistence type="predicted"/>
<dbReference type="OrthoDB" id="3240451at2"/>
<evidence type="ECO:0000313" key="2">
    <source>
        <dbReference type="Proteomes" id="UP000287470"/>
    </source>
</evidence>
<sequence>MSARRKKPMRTATRIALAVLTMVPIVALAGGLTAIDPLPDAVDPLGAFGARSDFARSVGQLSTASYCPARMALADTGSYGDAEFQATVGDIAATARYAAFGSVYRTEVTGLDGGDALTTLAADGSGDGTLVATSDMEETATLLQTRLLSSEDGTGTAASVMSHASEGDLRGLSAASCVATALDQSFLLPSTGTGATQQLIVANPSSKATTVRLNAWGTSSGDRLRASTGERYTVPAHGESVIDLSAAVSGQEGVYVTVSSTLAPVSAVVRVVLADGLTPKGSDYVTPITVSGDSLVLPGLDEADTVRVFVRAATGGDITFSWLTGDGAEQASTQQVEADRVGVVDLGEVPEGATALLVEGADTVDDIVASAFVSRDGDDGQADFAMVGAASPSASSAIAVPDGATTTLAFAATDGDAEGTLTVYDADGVATATRDIAVTAGTSMSVALSDVADDAAAVRLDVTEGRIAWGARPSVPSLDDADVAQAAYLPASALAAATTTVFSVEDPTIVR</sequence>
<name>A0A430FUR6_9BIFI</name>
<dbReference type="AlphaFoldDB" id="A0A430FUR6"/>
<comment type="caution">
    <text evidence="1">The sequence shown here is derived from an EMBL/GenBank/DDBJ whole genome shotgun (WGS) entry which is preliminary data.</text>
</comment>
<dbReference type="RefSeq" id="WP_125968176.1">
    <property type="nucleotide sequence ID" value="NZ_QXGK01000007.1"/>
</dbReference>
<dbReference type="EMBL" id="QXGK01000007">
    <property type="protein sequence ID" value="RSX56972.1"/>
    <property type="molecule type" value="Genomic_DNA"/>
</dbReference>
<evidence type="ECO:0000313" key="1">
    <source>
        <dbReference type="EMBL" id="RSX56972.1"/>
    </source>
</evidence>
<keyword evidence="2" id="KW-1185">Reference proteome</keyword>
<reference evidence="1 2" key="1">
    <citation type="submission" date="2018-09" db="EMBL/GenBank/DDBJ databases">
        <title>Characterization of the phylogenetic diversity of five novel species belonging to the genus Bifidobacterium.</title>
        <authorList>
            <person name="Lugli G.A."/>
            <person name="Duranti S."/>
            <person name="Milani C."/>
        </authorList>
    </citation>
    <scope>NUCLEOTIDE SEQUENCE [LARGE SCALE GENOMIC DNA]</scope>
    <source>
        <strain evidence="1 2">2033B</strain>
    </source>
</reference>
<organism evidence="1 2">
    <name type="scientific">Bifidobacterium samirii</name>
    <dbReference type="NCBI Taxonomy" id="2306974"/>
    <lineage>
        <taxon>Bacteria</taxon>
        <taxon>Bacillati</taxon>
        <taxon>Actinomycetota</taxon>
        <taxon>Actinomycetes</taxon>
        <taxon>Bifidobacteriales</taxon>
        <taxon>Bifidobacteriaceae</taxon>
        <taxon>Bifidobacterium</taxon>
    </lineage>
</organism>